<dbReference type="Pfam" id="PF13041">
    <property type="entry name" value="PPR_2"/>
    <property type="match status" value="1"/>
</dbReference>
<protein>
    <recommendedName>
        <fullName evidence="5">Pentacotripeptide-repeat region of PRORP domain-containing protein</fullName>
    </recommendedName>
</protein>
<keyword evidence="1" id="KW-0677">Repeat</keyword>
<dbReference type="Gene3D" id="1.25.40.10">
    <property type="entry name" value="Tetratricopeptide repeat domain"/>
    <property type="match status" value="1"/>
</dbReference>
<dbReference type="GO" id="GO:0080156">
    <property type="term" value="P:mitochondrial mRNA modification"/>
    <property type="evidence" value="ECO:0000318"/>
    <property type="project" value="GO_Central"/>
</dbReference>
<dbReference type="HOGENOM" id="CLU_002706_0_0_1"/>
<accession>D8SQJ6</accession>
<dbReference type="EMBL" id="GL377634">
    <property type="protein sequence ID" value="EFJ13277.1"/>
    <property type="molecule type" value="Genomic_DNA"/>
</dbReference>
<dbReference type="GO" id="GO:0005739">
    <property type="term" value="C:mitochondrion"/>
    <property type="evidence" value="ECO:0000318"/>
    <property type="project" value="GO_Central"/>
</dbReference>
<dbReference type="KEGG" id="smo:SELMODRAFT_122941"/>
<dbReference type="Proteomes" id="UP000001514">
    <property type="component" value="Unassembled WGS sequence"/>
</dbReference>
<dbReference type="eggNOG" id="KOG4197">
    <property type="taxonomic scope" value="Eukaryota"/>
</dbReference>
<organism evidence="4">
    <name type="scientific">Selaginella moellendorffii</name>
    <name type="common">Spikemoss</name>
    <dbReference type="NCBI Taxonomy" id="88036"/>
    <lineage>
        <taxon>Eukaryota</taxon>
        <taxon>Viridiplantae</taxon>
        <taxon>Streptophyta</taxon>
        <taxon>Embryophyta</taxon>
        <taxon>Tracheophyta</taxon>
        <taxon>Lycopodiopsida</taxon>
        <taxon>Selaginellales</taxon>
        <taxon>Selaginellaceae</taxon>
        <taxon>Selaginella</taxon>
    </lineage>
</organism>
<dbReference type="AlphaFoldDB" id="D8SQJ6"/>
<dbReference type="PANTHER" id="PTHR47926">
    <property type="entry name" value="PENTATRICOPEPTIDE REPEAT-CONTAINING PROTEIN"/>
    <property type="match status" value="1"/>
</dbReference>
<dbReference type="GO" id="GO:0003723">
    <property type="term" value="F:RNA binding"/>
    <property type="evidence" value="ECO:0007669"/>
    <property type="project" value="InterPro"/>
</dbReference>
<dbReference type="PANTHER" id="PTHR47926:SF533">
    <property type="entry name" value="DYW DOMAIN-CONTAINING PROTEIN"/>
    <property type="match status" value="1"/>
</dbReference>
<dbReference type="InParanoid" id="D8SQJ6"/>
<evidence type="ECO:0000313" key="3">
    <source>
        <dbReference type="EMBL" id="EFJ13277.1"/>
    </source>
</evidence>
<dbReference type="Gramene" id="EFJ13277">
    <property type="protein sequence ID" value="EFJ13277"/>
    <property type="gene ID" value="SELMODRAFT_122941"/>
</dbReference>
<evidence type="ECO:0000256" key="2">
    <source>
        <dbReference type="PROSITE-ProRule" id="PRU00708"/>
    </source>
</evidence>
<dbReference type="InterPro" id="IPR046960">
    <property type="entry name" value="PPR_At4g14850-like_plant"/>
</dbReference>
<dbReference type="NCBIfam" id="TIGR00756">
    <property type="entry name" value="PPR"/>
    <property type="match status" value="1"/>
</dbReference>
<evidence type="ECO:0000256" key="1">
    <source>
        <dbReference type="ARBA" id="ARBA00022737"/>
    </source>
</evidence>
<proteinExistence type="predicted"/>
<sequence length="175" mass="19188">MISAYSTNSELPKSVAAFNSAPQKNVVAWSAMISAYARHGLHSDAVRTFSTMDLEGVRPNKITFLNVLDACGSARRGELATALDHCSSMAADFDVEMTEEHYVCVVDMLARARIPGDCRDLMQHMPFQPGVVAWTNLLLSSGHHHQLDAAKNVAQLDSKLAIPYVLWSNARARES</sequence>
<dbReference type="InterPro" id="IPR011990">
    <property type="entry name" value="TPR-like_helical_dom_sf"/>
</dbReference>
<dbReference type="InterPro" id="IPR002885">
    <property type="entry name" value="PPR_rpt"/>
</dbReference>
<keyword evidence="4" id="KW-1185">Reference proteome</keyword>
<gene>
    <name evidence="3" type="ORF">SELMODRAFT_122941</name>
</gene>
<name>D8SQJ6_SELML</name>
<evidence type="ECO:0000313" key="4">
    <source>
        <dbReference type="Proteomes" id="UP000001514"/>
    </source>
</evidence>
<dbReference type="PROSITE" id="PS51375">
    <property type="entry name" value="PPR"/>
    <property type="match status" value="1"/>
</dbReference>
<feature type="repeat" description="PPR" evidence="2">
    <location>
        <begin position="25"/>
        <end position="59"/>
    </location>
</feature>
<reference evidence="3 4" key="1">
    <citation type="journal article" date="2011" name="Science">
        <title>The Selaginella genome identifies genetic changes associated with the evolution of vascular plants.</title>
        <authorList>
            <person name="Banks J.A."/>
            <person name="Nishiyama T."/>
            <person name="Hasebe M."/>
            <person name="Bowman J.L."/>
            <person name="Gribskov M."/>
            <person name="dePamphilis C."/>
            <person name="Albert V.A."/>
            <person name="Aono N."/>
            <person name="Aoyama T."/>
            <person name="Ambrose B.A."/>
            <person name="Ashton N.W."/>
            <person name="Axtell M.J."/>
            <person name="Barker E."/>
            <person name="Barker M.S."/>
            <person name="Bennetzen J.L."/>
            <person name="Bonawitz N.D."/>
            <person name="Chapple C."/>
            <person name="Cheng C."/>
            <person name="Correa L.G."/>
            <person name="Dacre M."/>
            <person name="DeBarry J."/>
            <person name="Dreyer I."/>
            <person name="Elias M."/>
            <person name="Engstrom E.M."/>
            <person name="Estelle M."/>
            <person name="Feng L."/>
            <person name="Finet C."/>
            <person name="Floyd S.K."/>
            <person name="Frommer W.B."/>
            <person name="Fujita T."/>
            <person name="Gramzow L."/>
            <person name="Gutensohn M."/>
            <person name="Harholt J."/>
            <person name="Hattori M."/>
            <person name="Heyl A."/>
            <person name="Hirai T."/>
            <person name="Hiwatashi Y."/>
            <person name="Ishikawa M."/>
            <person name="Iwata M."/>
            <person name="Karol K.G."/>
            <person name="Koehler B."/>
            <person name="Kolukisaoglu U."/>
            <person name="Kubo M."/>
            <person name="Kurata T."/>
            <person name="Lalonde S."/>
            <person name="Li K."/>
            <person name="Li Y."/>
            <person name="Litt A."/>
            <person name="Lyons E."/>
            <person name="Manning G."/>
            <person name="Maruyama T."/>
            <person name="Michael T.P."/>
            <person name="Mikami K."/>
            <person name="Miyazaki S."/>
            <person name="Morinaga S."/>
            <person name="Murata T."/>
            <person name="Mueller-Roeber B."/>
            <person name="Nelson D.R."/>
            <person name="Obara M."/>
            <person name="Oguri Y."/>
            <person name="Olmstead R.G."/>
            <person name="Onodera N."/>
            <person name="Petersen B.L."/>
            <person name="Pils B."/>
            <person name="Prigge M."/>
            <person name="Rensing S.A."/>
            <person name="Riano-Pachon D.M."/>
            <person name="Roberts A.W."/>
            <person name="Sato Y."/>
            <person name="Scheller H.V."/>
            <person name="Schulz B."/>
            <person name="Schulz C."/>
            <person name="Shakirov E.V."/>
            <person name="Shibagaki N."/>
            <person name="Shinohara N."/>
            <person name="Shippen D.E."/>
            <person name="Soerensen I."/>
            <person name="Sotooka R."/>
            <person name="Sugimoto N."/>
            <person name="Sugita M."/>
            <person name="Sumikawa N."/>
            <person name="Tanurdzic M."/>
            <person name="Theissen G."/>
            <person name="Ulvskov P."/>
            <person name="Wakazuki S."/>
            <person name="Weng J.K."/>
            <person name="Willats W.W."/>
            <person name="Wipf D."/>
            <person name="Wolf P.G."/>
            <person name="Yang L."/>
            <person name="Zimmer A.D."/>
            <person name="Zhu Q."/>
            <person name="Mitros T."/>
            <person name="Hellsten U."/>
            <person name="Loque D."/>
            <person name="Otillar R."/>
            <person name="Salamov A."/>
            <person name="Schmutz J."/>
            <person name="Shapiro H."/>
            <person name="Lindquist E."/>
            <person name="Lucas S."/>
            <person name="Rokhsar D."/>
            <person name="Grigoriev I.V."/>
        </authorList>
    </citation>
    <scope>NUCLEOTIDE SEQUENCE [LARGE SCALE GENOMIC DNA]</scope>
</reference>
<evidence type="ECO:0008006" key="5">
    <source>
        <dbReference type="Google" id="ProtNLM"/>
    </source>
</evidence>